<dbReference type="GO" id="GO:0003677">
    <property type="term" value="F:DNA binding"/>
    <property type="evidence" value="ECO:0007669"/>
    <property type="project" value="InterPro"/>
</dbReference>
<evidence type="ECO:0000313" key="4">
    <source>
        <dbReference type="Proteomes" id="UP001056426"/>
    </source>
</evidence>
<reference evidence="3" key="2">
    <citation type="submission" date="2022-06" db="EMBL/GenBank/DDBJ databases">
        <title>Xiashengella guii gen. nov. sp. nov., a bacterium isolated form anaerobic digestion tank.</title>
        <authorList>
            <person name="Huang H."/>
        </authorList>
    </citation>
    <scope>NUCLEOTIDE SEQUENCE</scope>
    <source>
        <strain evidence="3">Ai-910</strain>
    </source>
</reference>
<protein>
    <submittedName>
        <fullName evidence="3">IS110 family transposase</fullName>
    </submittedName>
</protein>
<keyword evidence="4" id="KW-1185">Reference proteome</keyword>
<evidence type="ECO:0000259" key="1">
    <source>
        <dbReference type="Pfam" id="PF01548"/>
    </source>
</evidence>
<feature type="domain" description="Transposase IS116/IS110/IS902 C-terminal" evidence="2">
    <location>
        <begin position="308"/>
        <end position="380"/>
    </location>
</feature>
<dbReference type="Proteomes" id="UP001056426">
    <property type="component" value="Chromosome"/>
</dbReference>
<dbReference type="NCBIfam" id="NF033542">
    <property type="entry name" value="transpos_IS110"/>
    <property type="match status" value="1"/>
</dbReference>
<dbReference type="Pfam" id="PF02371">
    <property type="entry name" value="Transposase_20"/>
    <property type="match status" value="1"/>
</dbReference>
<accession>A0A9J6ZSH0</accession>
<dbReference type="InterPro" id="IPR047650">
    <property type="entry name" value="Transpos_IS110"/>
</dbReference>
<organism evidence="3 4">
    <name type="scientific">Xiashengella succiniciproducens</name>
    <dbReference type="NCBI Taxonomy" id="2949635"/>
    <lineage>
        <taxon>Bacteria</taxon>
        <taxon>Pseudomonadati</taxon>
        <taxon>Bacteroidota</taxon>
        <taxon>Bacteroidia</taxon>
        <taxon>Marinilabiliales</taxon>
        <taxon>Marinilabiliaceae</taxon>
        <taxon>Xiashengella</taxon>
    </lineage>
</organism>
<name>A0A9J6ZSH0_9BACT</name>
<dbReference type="RefSeq" id="WP_250724852.1">
    <property type="nucleotide sequence ID" value="NZ_CP098400.1"/>
</dbReference>
<reference evidence="3" key="1">
    <citation type="submission" date="2022-05" db="EMBL/GenBank/DDBJ databases">
        <authorList>
            <person name="Sun X."/>
        </authorList>
    </citation>
    <scope>NUCLEOTIDE SEQUENCE</scope>
    <source>
        <strain evidence="3">Ai-910</strain>
    </source>
</reference>
<proteinExistence type="predicted"/>
<dbReference type="InterPro" id="IPR002525">
    <property type="entry name" value="Transp_IS110-like_N"/>
</dbReference>
<feature type="domain" description="Transposase IS110-like N-terminal" evidence="1">
    <location>
        <begin position="31"/>
        <end position="172"/>
    </location>
</feature>
<dbReference type="Pfam" id="PF01548">
    <property type="entry name" value="DEDD_Tnp_IS110"/>
    <property type="match status" value="1"/>
</dbReference>
<sequence>MAHFGRNEWHILNRFTQNDSISMKIINPKAAGIDIGSRSHWVAIGQEDKDVREFGVFNEDLYDLAQWLTENQIRTIAMESTGTYWQNLYAVLMAQGFEVILCNGKFTKNIKGKKTDIKDCQWIQRLHSLGLLSSSFLPDVQTEQLRTYCRHRANLLHMVASTSKKMQKYLRLLNLRLDVVVKDICGLTGLKIIRSICQGETNPRKLAELRHFNCRRSEDEIARALQSNGRQDYLFALKQELETYDHLQLKISQCDIEIEQLLNQIIENDDNKKQHCIDPKSYKRINKNTPKNIDLNLKAYQLLEGIDLLAIEGMSYGTVLALISEVGLEGIKRFPSAKHFASWLRLAPNNKISGGKVLSSKVPKGSNRLKIALRNAANAIGNLKDSTPLRDFFHRVNFRKGRTSAISATARKLAVIIWNMVVNNTQYINPEGYLFLDQKRKLGLTKRIKKQIDKFGLNPEDLGFSIT</sequence>
<gene>
    <name evidence="3" type="ORF">M9189_04200</name>
</gene>
<evidence type="ECO:0000259" key="2">
    <source>
        <dbReference type="Pfam" id="PF02371"/>
    </source>
</evidence>
<dbReference type="AlphaFoldDB" id="A0A9J6ZSH0"/>
<dbReference type="KEGG" id="alkq:M9189_04200"/>
<evidence type="ECO:0000313" key="3">
    <source>
        <dbReference type="EMBL" id="URW80550.1"/>
    </source>
</evidence>
<dbReference type="InterPro" id="IPR003346">
    <property type="entry name" value="Transposase_20"/>
</dbReference>
<dbReference type="GO" id="GO:0006313">
    <property type="term" value="P:DNA transposition"/>
    <property type="evidence" value="ECO:0007669"/>
    <property type="project" value="InterPro"/>
</dbReference>
<dbReference type="PANTHER" id="PTHR33055">
    <property type="entry name" value="TRANSPOSASE FOR INSERTION SEQUENCE ELEMENT IS1111A"/>
    <property type="match status" value="1"/>
</dbReference>
<dbReference type="PANTHER" id="PTHR33055:SF13">
    <property type="entry name" value="TRANSPOSASE"/>
    <property type="match status" value="1"/>
</dbReference>
<dbReference type="EMBL" id="CP098400">
    <property type="protein sequence ID" value="URW80550.1"/>
    <property type="molecule type" value="Genomic_DNA"/>
</dbReference>
<dbReference type="GO" id="GO:0004803">
    <property type="term" value="F:transposase activity"/>
    <property type="evidence" value="ECO:0007669"/>
    <property type="project" value="InterPro"/>
</dbReference>